<feature type="domain" description="Protein FecR C-terminal" evidence="3">
    <location>
        <begin position="312"/>
        <end position="380"/>
    </location>
</feature>
<name>A0ABT8WAX7_9FLAO</name>
<proteinExistence type="predicted"/>
<dbReference type="InterPro" id="IPR012373">
    <property type="entry name" value="Ferrdict_sens_TM"/>
</dbReference>
<evidence type="ECO:0000259" key="3">
    <source>
        <dbReference type="Pfam" id="PF16344"/>
    </source>
</evidence>
<dbReference type="PIRSF" id="PIRSF018266">
    <property type="entry name" value="FecR"/>
    <property type="match status" value="1"/>
</dbReference>
<keyword evidence="1" id="KW-1133">Transmembrane helix</keyword>
<feature type="domain" description="FecR protein" evidence="2">
    <location>
        <begin position="173"/>
        <end position="268"/>
    </location>
</feature>
<gene>
    <name evidence="4" type="ORF">Q4Q35_10630</name>
</gene>
<evidence type="ECO:0000259" key="2">
    <source>
        <dbReference type="Pfam" id="PF04773"/>
    </source>
</evidence>
<dbReference type="InterPro" id="IPR032508">
    <property type="entry name" value="FecR_C"/>
</dbReference>
<evidence type="ECO:0000256" key="1">
    <source>
        <dbReference type="SAM" id="Phobius"/>
    </source>
</evidence>
<dbReference type="RefSeq" id="WP_303277952.1">
    <property type="nucleotide sequence ID" value="NZ_JAUOEK010000118.1"/>
</dbReference>
<dbReference type="Gene3D" id="3.55.50.30">
    <property type="match status" value="1"/>
</dbReference>
<dbReference type="Pfam" id="PF16344">
    <property type="entry name" value="FecR_C"/>
    <property type="match status" value="1"/>
</dbReference>
<dbReference type="Pfam" id="PF04773">
    <property type="entry name" value="FecR"/>
    <property type="match status" value="1"/>
</dbReference>
<dbReference type="Gene3D" id="2.60.120.1440">
    <property type="match status" value="1"/>
</dbReference>
<dbReference type="PANTHER" id="PTHR30273">
    <property type="entry name" value="PERIPLASMIC SIGNAL SENSOR AND SIGMA FACTOR ACTIVATOR FECR-RELATED"/>
    <property type="match status" value="1"/>
</dbReference>
<dbReference type="PANTHER" id="PTHR30273:SF2">
    <property type="entry name" value="PROTEIN FECR"/>
    <property type="match status" value="1"/>
</dbReference>
<feature type="transmembrane region" description="Helical" evidence="1">
    <location>
        <begin position="81"/>
        <end position="99"/>
    </location>
</feature>
<reference evidence="4" key="1">
    <citation type="submission" date="2023-07" db="EMBL/GenBank/DDBJ databases">
        <title>Two novel species in the genus Flavivirga.</title>
        <authorList>
            <person name="Kwon K."/>
        </authorList>
    </citation>
    <scope>NUCLEOTIDE SEQUENCE</scope>
    <source>
        <strain evidence="4">KCTC 52353</strain>
    </source>
</reference>
<comment type="caution">
    <text evidence="4">The sequence shown here is derived from an EMBL/GenBank/DDBJ whole genome shotgun (WGS) entry which is preliminary data.</text>
</comment>
<keyword evidence="5" id="KW-1185">Reference proteome</keyword>
<dbReference type="EMBL" id="JAUOEK010000118">
    <property type="protein sequence ID" value="MDO5970261.1"/>
    <property type="molecule type" value="Genomic_DNA"/>
</dbReference>
<dbReference type="Proteomes" id="UP001176883">
    <property type="component" value="Unassembled WGS sequence"/>
</dbReference>
<accession>A0ABT8WAX7</accession>
<protein>
    <submittedName>
        <fullName evidence="4">DUF4974 domain-containing protein</fullName>
    </submittedName>
</protein>
<evidence type="ECO:0000313" key="4">
    <source>
        <dbReference type="EMBL" id="MDO5970261.1"/>
    </source>
</evidence>
<keyword evidence="1" id="KW-0472">Membrane</keyword>
<evidence type="ECO:0000313" key="5">
    <source>
        <dbReference type="Proteomes" id="UP001176883"/>
    </source>
</evidence>
<sequence>MKKYIIKYITNRITEKELEALCKWLDKPENQSEFESYIKDYHDLNLATLKNDVDRAYRNVKHKIDTEKSASKVVPFYRTKFIKYAAAILIFATSGYFFLNKNNLSDDQNKNNSVSIKPGTNKATLTLANGAKVVLDNEAVYQDEEIIGDGTEIVYKTGKNKTEIVEYNYLTIPRGGQYHAILSDGTEVWLNSDSQLKYPVSFVGGKVREVELVYGEAYFEVSKSNEHNGDAFALKTEKQNITVLGTAFNIKAYRDETEVFTTLVEGSISISNKNHKKLLSPGQQSKLSHSTGDFDIYPIEVEEEISWRNGLFSFNNKPLKDIMKVLSRWYDVDIIITNNEMKNIEFTGVLNKQQSILKILETIQNTNNMIYTFNDRNLIIE</sequence>
<organism evidence="4 5">
    <name type="scientific">Flavivirga aquimarina</name>
    <dbReference type="NCBI Taxonomy" id="2027862"/>
    <lineage>
        <taxon>Bacteria</taxon>
        <taxon>Pseudomonadati</taxon>
        <taxon>Bacteroidota</taxon>
        <taxon>Flavobacteriia</taxon>
        <taxon>Flavobacteriales</taxon>
        <taxon>Flavobacteriaceae</taxon>
        <taxon>Flavivirga</taxon>
    </lineage>
</organism>
<dbReference type="InterPro" id="IPR006860">
    <property type="entry name" value="FecR"/>
</dbReference>
<keyword evidence="1" id="KW-0812">Transmembrane</keyword>